<keyword evidence="2" id="KW-0436">Ligase</keyword>
<dbReference type="PANTHER" id="PTHR43201:SF5">
    <property type="entry name" value="MEDIUM-CHAIN ACYL-COA LIGASE ACSF2, MITOCHONDRIAL"/>
    <property type="match status" value="1"/>
</dbReference>
<dbReference type="GO" id="GO:0006631">
    <property type="term" value="P:fatty acid metabolic process"/>
    <property type="evidence" value="ECO:0007669"/>
    <property type="project" value="TreeGrafter"/>
</dbReference>
<dbReference type="Pfam" id="PF00501">
    <property type="entry name" value="AMP-binding"/>
    <property type="match status" value="1"/>
</dbReference>
<dbReference type="InterPro" id="IPR042099">
    <property type="entry name" value="ANL_N_sf"/>
</dbReference>
<comment type="similarity">
    <text evidence="1">Belongs to the ATP-dependent AMP-binding enzyme family.</text>
</comment>
<evidence type="ECO:0000259" key="3">
    <source>
        <dbReference type="Pfam" id="PF00501"/>
    </source>
</evidence>
<evidence type="ECO:0000256" key="2">
    <source>
        <dbReference type="ARBA" id="ARBA00022598"/>
    </source>
</evidence>
<dbReference type="GO" id="GO:0031956">
    <property type="term" value="F:medium-chain fatty acid-CoA ligase activity"/>
    <property type="evidence" value="ECO:0007669"/>
    <property type="project" value="TreeGrafter"/>
</dbReference>
<gene>
    <name evidence="4" type="ORF">GR183_06775</name>
</gene>
<protein>
    <submittedName>
        <fullName evidence="4">AMP-binding protein</fullName>
    </submittedName>
</protein>
<dbReference type="AlphaFoldDB" id="A0A7X3S7D3"/>
<feature type="domain" description="AMP-dependent synthetase/ligase" evidence="3">
    <location>
        <begin position="27"/>
        <end position="326"/>
    </location>
</feature>
<dbReference type="PANTHER" id="PTHR43201">
    <property type="entry name" value="ACYL-COA SYNTHETASE"/>
    <property type="match status" value="1"/>
</dbReference>
<accession>A0A7X3S7D3</accession>
<comment type="caution">
    <text evidence="4">The sequence shown here is derived from an EMBL/GenBank/DDBJ whole genome shotgun (WGS) entry which is preliminary data.</text>
</comment>
<sequence>MILTSEEILNANAKSGIWGRNTLDTLFRRAASKHPDRIALCDASDRLEWTGGAPRQLTYRQADEEISRIAGFFAAVGLSADNVVGLHAPNTADSVITFLAALRAGLVVAPLPLHWRRRDVVKALTRAGAKALVAGDRAENQKIADDARETAAELFSLRFVFGIGNEVPDGLVDIASVLSEMNGEDLPPPDLRRDKNPADHVATLTWSRSTSGEPLPVARSHNHWLAAGFMPFLETGLAEEAKILSPYPLTGMVGIGAGLVPWLMTGGELHLHHPTALRTLADHADRIEADYILCPGALVAALERKLNTAEGKIVSVWSGNAPHPAPLTTNRALYDLHVADEFAMIALSRGASALPRAIPSGPVGAPSGADNPPVLVEVGIDDETLPNTLKVRGPMVAGCPWPASKVHIPCDKAGYVDTLVPVRRAENGITGLGIPGKAAPGAGPLQLLDSLYSSFPGLTDAAAFLVEDAILGARLYAALVPERGTLLDTEGFFAYLDAEGVGLAEIPNRVLSLPAIPRADGGKVDRDALAARIHKLRAAVA</sequence>
<reference evidence="4 5" key="1">
    <citation type="submission" date="2019-12" db="EMBL/GenBank/DDBJ databases">
        <authorList>
            <person name="Li M."/>
        </authorList>
    </citation>
    <scope>NUCLEOTIDE SEQUENCE [LARGE SCALE GENOMIC DNA]</scope>
    <source>
        <strain evidence="4 5">GBMRC 2046</strain>
    </source>
</reference>
<dbReference type="Gene3D" id="3.40.50.12780">
    <property type="entry name" value="N-terminal domain of ligase-like"/>
    <property type="match status" value="1"/>
</dbReference>
<dbReference type="EMBL" id="WUMV01000002">
    <property type="protein sequence ID" value="MXN64604.1"/>
    <property type="molecule type" value="Genomic_DNA"/>
</dbReference>
<evidence type="ECO:0000313" key="5">
    <source>
        <dbReference type="Proteomes" id="UP000433101"/>
    </source>
</evidence>
<proteinExistence type="inferred from homology"/>
<organism evidence="4 5">
    <name type="scientific">Stappia sediminis</name>
    <dbReference type="NCBI Taxonomy" id="2692190"/>
    <lineage>
        <taxon>Bacteria</taxon>
        <taxon>Pseudomonadati</taxon>
        <taxon>Pseudomonadota</taxon>
        <taxon>Alphaproteobacteria</taxon>
        <taxon>Hyphomicrobiales</taxon>
        <taxon>Stappiaceae</taxon>
        <taxon>Stappia</taxon>
    </lineage>
</organism>
<keyword evidence="5" id="KW-1185">Reference proteome</keyword>
<dbReference type="Gene3D" id="3.30.300.30">
    <property type="match status" value="1"/>
</dbReference>
<dbReference type="RefSeq" id="WP_160774803.1">
    <property type="nucleotide sequence ID" value="NZ_WUMV01000002.1"/>
</dbReference>
<dbReference type="InterPro" id="IPR000873">
    <property type="entry name" value="AMP-dep_synth/lig_dom"/>
</dbReference>
<dbReference type="InterPro" id="IPR045851">
    <property type="entry name" value="AMP-bd_C_sf"/>
</dbReference>
<evidence type="ECO:0000256" key="1">
    <source>
        <dbReference type="ARBA" id="ARBA00006432"/>
    </source>
</evidence>
<evidence type="ECO:0000313" key="4">
    <source>
        <dbReference type="EMBL" id="MXN64604.1"/>
    </source>
</evidence>
<name>A0A7X3S7D3_9HYPH</name>
<dbReference type="Proteomes" id="UP000433101">
    <property type="component" value="Unassembled WGS sequence"/>
</dbReference>
<dbReference type="SUPFAM" id="SSF56801">
    <property type="entry name" value="Acetyl-CoA synthetase-like"/>
    <property type="match status" value="2"/>
</dbReference>